<organism evidence="1 2">
    <name type="scientific">Elysia marginata</name>
    <dbReference type="NCBI Taxonomy" id="1093978"/>
    <lineage>
        <taxon>Eukaryota</taxon>
        <taxon>Metazoa</taxon>
        <taxon>Spiralia</taxon>
        <taxon>Lophotrochozoa</taxon>
        <taxon>Mollusca</taxon>
        <taxon>Gastropoda</taxon>
        <taxon>Heterobranchia</taxon>
        <taxon>Euthyneura</taxon>
        <taxon>Panpulmonata</taxon>
        <taxon>Sacoglossa</taxon>
        <taxon>Placobranchoidea</taxon>
        <taxon>Plakobranchidae</taxon>
        <taxon>Elysia</taxon>
    </lineage>
</organism>
<protein>
    <submittedName>
        <fullName evidence="1">Uncharacterized protein</fullName>
    </submittedName>
</protein>
<evidence type="ECO:0000313" key="2">
    <source>
        <dbReference type="Proteomes" id="UP000762676"/>
    </source>
</evidence>
<name>A0AAV4F1A6_9GAST</name>
<dbReference type="AlphaFoldDB" id="A0AAV4F1A6"/>
<evidence type="ECO:0000313" key="1">
    <source>
        <dbReference type="EMBL" id="GFR66784.1"/>
    </source>
</evidence>
<gene>
    <name evidence="1" type="ORF">ElyMa_005567700</name>
</gene>
<dbReference type="Proteomes" id="UP000762676">
    <property type="component" value="Unassembled WGS sequence"/>
</dbReference>
<comment type="caution">
    <text evidence="1">The sequence shown here is derived from an EMBL/GenBank/DDBJ whole genome shotgun (WGS) entry which is preliminary data.</text>
</comment>
<keyword evidence="2" id="KW-1185">Reference proteome</keyword>
<sequence length="182" mass="21529">MITEGVATLKRYKYGLKRQSKRFGRTKSCYEGTLVSIPRKEYWRATYSQSSTMVAKHGHIPRRFKRRYSCSKCGATGDFSKKTTKEIIQVADVDERLLQQLMKRKRTHHERQLGTFATTIAIGENRREEKSGKAKKELDGRCKGMVRVHKLWRYETEGREQRRMERYGCQPSDRRRHLIINL</sequence>
<reference evidence="1 2" key="1">
    <citation type="journal article" date="2021" name="Elife">
        <title>Chloroplast acquisition without the gene transfer in kleptoplastic sea slugs, Plakobranchus ocellatus.</title>
        <authorList>
            <person name="Maeda T."/>
            <person name="Takahashi S."/>
            <person name="Yoshida T."/>
            <person name="Shimamura S."/>
            <person name="Takaki Y."/>
            <person name="Nagai Y."/>
            <person name="Toyoda A."/>
            <person name="Suzuki Y."/>
            <person name="Arimoto A."/>
            <person name="Ishii H."/>
            <person name="Satoh N."/>
            <person name="Nishiyama T."/>
            <person name="Hasebe M."/>
            <person name="Maruyama T."/>
            <person name="Minagawa J."/>
            <person name="Obokata J."/>
            <person name="Shigenobu S."/>
        </authorList>
    </citation>
    <scope>NUCLEOTIDE SEQUENCE [LARGE SCALE GENOMIC DNA]</scope>
</reference>
<accession>A0AAV4F1A6</accession>
<proteinExistence type="predicted"/>
<dbReference type="EMBL" id="BMAT01011096">
    <property type="protein sequence ID" value="GFR66784.1"/>
    <property type="molecule type" value="Genomic_DNA"/>
</dbReference>